<dbReference type="AlphaFoldDB" id="A0A447QDU3"/>
<reference evidence="5 6" key="1">
    <citation type="submission" date="2018-12" db="EMBL/GenBank/DDBJ databases">
        <authorList>
            <consortium name="Pathogen Informatics"/>
        </authorList>
    </citation>
    <scope>NUCLEOTIDE SEQUENCE [LARGE SCALE GENOMIC DNA]</scope>
    <source>
        <strain evidence="5 6">NCTC9419</strain>
    </source>
</reference>
<keyword evidence="1" id="KW-0805">Transcription regulation</keyword>
<evidence type="ECO:0000256" key="1">
    <source>
        <dbReference type="ARBA" id="ARBA00023015"/>
    </source>
</evidence>
<dbReference type="Gene3D" id="3.40.50.2300">
    <property type="match status" value="1"/>
</dbReference>
<dbReference type="InterPro" id="IPR046335">
    <property type="entry name" value="LacI/GalR-like_sensor"/>
</dbReference>
<dbReference type="Proteomes" id="UP000271603">
    <property type="component" value="Chromosome"/>
</dbReference>
<evidence type="ECO:0000313" key="6">
    <source>
        <dbReference type="Proteomes" id="UP000271603"/>
    </source>
</evidence>
<gene>
    <name evidence="5" type="ORF">NCTC9419_00334</name>
</gene>
<dbReference type="InterPro" id="IPR028082">
    <property type="entry name" value="Peripla_BP_I"/>
</dbReference>
<evidence type="ECO:0000256" key="3">
    <source>
        <dbReference type="ARBA" id="ARBA00023163"/>
    </source>
</evidence>
<keyword evidence="3" id="KW-0804">Transcription</keyword>
<dbReference type="Pfam" id="PF13377">
    <property type="entry name" value="Peripla_BP_3"/>
    <property type="match status" value="1"/>
</dbReference>
<keyword evidence="2" id="KW-0238">DNA-binding</keyword>
<evidence type="ECO:0000256" key="2">
    <source>
        <dbReference type="ARBA" id="ARBA00023125"/>
    </source>
</evidence>
<name>A0A447QDU3_SERRU</name>
<accession>A0A447QDU3</accession>
<dbReference type="EMBL" id="LR134155">
    <property type="protein sequence ID" value="VEA68234.1"/>
    <property type="molecule type" value="Genomic_DNA"/>
</dbReference>
<protein>
    <recommendedName>
        <fullName evidence="4">Transcriptional regulator LacI/GalR-like sensor domain-containing protein</fullName>
    </recommendedName>
</protein>
<feature type="domain" description="Transcriptional regulator LacI/GalR-like sensor" evidence="4">
    <location>
        <begin position="3"/>
        <end position="82"/>
    </location>
</feature>
<organism evidence="5 6">
    <name type="scientific">Serratia rubidaea</name>
    <name type="common">Serratia marinorubra</name>
    <dbReference type="NCBI Taxonomy" id="61652"/>
    <lineage>
        <taxon>Bacteria</taxon>
        <taxon>Pseudomonadati</taxon>
        <taxon>Pseudomonadota</taxon>
        <taxon>Gammaproteobacteria</taxon>
        <taxon>Enterobacterales</taxon>
        <taxon>Yersiniaceae</taxon>
        <taxon>Serratia</taxon>
    </lineage>
</organism>
<dbReference type="GO" id="GO:0003677">
    <property type="term" value="F:DNA binding"/>
    <property type="evidence" value="ECO:0007669"/>
    <property type="project" value="UniProtKB-KW"/>
</dbReference>
<dbReference type="SUPFAM" id="SSF53822">
    <property type="entry name" value="Periplasmic binding protein-like I"/>
    <property type="match status" value="1"/>
</dbReference>
<sequence>MTKSGLPVLYYEGLLTRSSSWHEAQQLLKAWLITLPKGTGVIVVTDARARYLLQVCEHSNIVVPEVLSIIGIDNEELTRYLSKISFPLSLSLPMI</sequence>
<proteinExistence type="predicted"/>
<evidence type="ECO:0000313" key="5">
    <source>
        <dbReference type="EMBL" id="VEA68234.1"/>
    </source>
</evidence>
<evidence type="ECO:0000259" key="4">
    <source>
        <dbReference type="Pfam" id="PF13377"/>
    </source>
</evidence>